<dbReference type="EMBL" id="JABANP010000012">
    <property type="protein sequence ID" value="KAF4696279.1"/>
    <property type="molecule type" value="Genomic_DNA"/>
</dbReference>
<gene>
    <name evidence="1" type="ORF">FOZ60_001403</name>
</gene>
<organism evidence="1 2">
    <name type="scientific">Perkinsus olseni</name>
    <name type="common">Perkinsus atlanticus</name>
    <dbReference type="NCBI Taxonomy" id="32597"/>
    <lineage>
        <taxon>Eukaryota</taxon>
        <taxon>Sar</taxon>
        <taxon>Alveolata</taxon>
        <taxon>Perkinsozoa</taxon>
        <taxon>Perkinsea</taxon>
        <taxon>Perkinsida</taxon>
        <taxon>Perkinsidae</taxon>
        <taxon>Perkinsus</taxon>
    </lineage>
</organism>
<accession>A0A7J6PJI1</accession>
<evidence type="ECO:0000313" key="1">
    <source>
        <dbReference type="EMBL" id="KAF4696279.1"/>
    </source>
</evidence>
<reference evidence="1 2" key="1">
    <citation type="submission" date="2020-04" db="EMBL/GenBank/DDBJ databases">
        <title>Perkinsus olseni comparative genomics.</title>
        <authorList>
            <person name="Bogema D.R."/>
        </authorList>
    </citation>
    <scope>NUCLEOTIDE SEQUENCE [LARGE SCALE GENOMIC DNA]</scope>
    <source>
        <strain evidence="1">00978-12</strain>
    </source>
</reference>
<protein>
    <submittedName>
        <fullName evidence="1">Uncharacterized protein</fullName>
    </submittedName>
</protein>
<name>A0A7J6PJI1_PEROL</name>
<comment type="caution">
    <text evidence="1">The sequence shown here is derived from an EMBL/GenBank/DDBJ whole genome shotgun (WGS) entry which is preliminary data.</text>
</comment>
<proteinExistence type="predicted"/>
<dbReference type="Proteomes" id="UP000541610">
    <property type="component" value="Unassembled WGS sequence"/>
</dbReference>
<sequence length="299" mass="32765">MAAVALASPIMRQLSLLETGPVSSLPYTSKLDPAHPQFPDIEGLWKGSTVRLKVLYELEMQLMTIEDYLGGPLPWLQEIEDPLYQSDGTINDSKLEGFWHGHLEYISDVYTLFVHLKEERISVDERDMTAYSPGDVVLLAGYTQKGTRKIVGDYKVISVAPNNRFMYYLDGLNGLYPVSRLIPKKSHPLRSLLDAAAKPQRSALASALGNIGPRGIAITSLKPGDWFGIPGMPFLGDAIQQSIPQTLRYAGSEAQSLQVRHSSEAEEWPDDMCVRCRDGAPGTVSMALCGSHAGSSAQS</sequence>
<dbReference type="AlphaFoldDB" id="A0A7J6PJI1"/>
<evidence type="ECO:0000313" key="2">
    <source>
        <dbReference type="Proteomes" id="UP000541610"/>
    </source>
</evidence>